<dbReference type="SUPFAM" id="SSF53244">
    <property type="entry name" value="MurD-like peptide ligases, peptide-binding domain"/>
    <property type="match status" value="1"/>
</dbReference>
<dbReference type="InterPro" id="IPR001645">
    <property type="entry name" value="Folylpolyglutamate_synth"/>
</dbReference>
<comment type="similarity">
    <text evidence="2 11">Belongs to the folylpolyglutamate synthase family.</text>
</comment>
<dbReference type="PANTHER" id="PTHR11136:SF0">
    <property type="entry name" value="DIHYDROFOLATE SYNTHETASE-RELATED"/>
    <property type="match status" value="1"/>
</dbReference>
<dbReference type="PANTHER" id="PTHR11136">
    <property type="entry name" value="FOLYLPOLYGLUTAMATE SYNTHASE-RELATED"/>
    <property type="match status" value="1"/>
</dbReference>
<evidence type="ECO:0000256" key="11">
    <source>
        <dbReference type="PIRNR" id="PIRNR001563"/>
    </source>
</evidence>
<dbReference type="PIRSF" id="PIRSF001563">
    <property type="entry name" value="Folylpolyglu_synth"/>
    <property type="match status" value="1"/>
</dbReference>
<dbReference type="FunFam" id="3.40.1190.10:FF:000011">
    <property type="entry name" value="Folylpolyglutamate synthase/dihydrofolate synthase"/>
    <property type="match status" value="1"/>
</dbReference>
<dbReference type="Gene3D" id="3.90.190.20">
    <property type="entry name" value="Mur ligase, C-terminal domain"/>
    <property type="match status" value="1"/>
</dbReference>
<proteinExistence type="inferred from homology"/>
<dbReference type="Pfam" id="PF02875">
    <property type="entry name" value="Mur_ligase_C"/>
    <property type="match status" value="1"/>
</dbReference>
<dbReference type="EC" id="6.3.2.17" evidence="3"/>
<dbReference type="Gene3D" id="3.40.1190.10">
    <property type="entry name" value="Mur-like, catalytic domain"/>
    <property type="match status" value="1"/>
</dbReference>
<keyword evidence="5" id="KW-0479">Metal-binding</keyword>
<dbReference type="GO" id="GO:0008841">
    <property type="term" value="F:dihydrofolate synthase activity"/>
    <property type="evidence" value="ECO:0007669"/>
    <property type="project" value="TreeGrafter"/>
</dbReference>
<evidence type="ECO:0000259" key="12">
    <source>
        <dbReference type="Pfam" id="PF02875"/>
    </source>
</evidence>
<dbReference type="GO" id="GO:0005524">
    <property type="term" value="F:ATP binding"/>
    <property type="evidence" value="ECO:0007669"/>
    <property type="project" value="UniProtKB-KW"/>
</dbReference>
<dbReference type="InterPro" id="IPR036615">
    <property type="entry name" value="Mur_ligase_C_dom_sf"/>
</dbReference>
<evidence type="ECO:0000256" key="9">
    <source>
        <dbReference type="ARBA" id="ARBA00030592"/>
    </source>
</evidence>
<dbReference type="Pfam" id="PF08245">
    <property type="entry name" value="Mur_ligase_M"/>
    <property type="match status" value="1"/>
</dbReference>
<reference evidence="14" key="1">
    <citation type="journal article" name="DNA Res.">
        <title>The physiological potential of anammox bacteria as revealed by their core genome structure.</title>
        <authorList>
            <person name="Okubo T."/>
            <person name="Toyoda A."/>
            <person name="Fukuhara K."/>
            <person name="Uchiyama I."/>
            <person name="Harigaya Y."/>
            <person name="Kuroiwa M."/>
            <person name="Suzuki T."/>
            <person name="Murakami Y."/>
            <person name="Suwa Y."/>
            <person name="Takami H."/>
        </authorList>
    </citation>
    <scope>NUCLEOTIDE SEQUENCE</scope>
    <source>
        <strain evidence="14">317325-2</strain>
    </source>
</reference>
<dbReference type="Proteomes" id="UP000662873">
    <property type="component" value="Chromosome"/>
</dbReference>
<keyword evidence="7 11" id="KW-0067">ATP-binding</keyword>
<evidence type="ECO:0000256" key="3">
    <source>
        <dbReference type="ARBA" id="ARBA00013025"/>
    </source>
</evidence>
<comment type="catalytic activity">
    <reaction evidence="10">
        <text>(6S)-5,6,7,8-tetrahydrofolyl-(gamma-L-Glu)(n) + L-glutamate + ATP = (6S)-5,6,7,8-tetrahydrofolyl-(gamma-L-Glu)(n+1) + ADP + phosphate + H(+)</text>
        <dbReference type="Rhea" id="RHEA:10580"/>
        <dbReference type="Rhea" id="RHEA-COMP:14738"/>
        <dbReference type="Rhea" id="RHEA-COMP:14740"/>
        <dbReference type="ChEBI" id="CHEBI:15378"/>
        <dbReference type="ChEBI" id="CHEBI:29985"/>
        <dbReference type="ChEBI" id="CHEBI:30616"/>
        <dbReference type="ChEBI" id="CHEBI:43474"/>
        <dbReference type="ChEBI" id="CHEBI:141005"/>
        <dbReference type="ChEBI" id="CHEBI:456216"/>
        <dbReference type="EC" id="6.3.2.17"/>
    </reaction>
</comment>
<dbReference type="GO" id="GO:0004326">
    <property type="term" value="F:tetrahydrofolylpolyglutamate synthase activity"/>
    <property type="evidence" value="ECO:0007669"/>
    <property type="project" value="UniProtKB-EC"/>
</dbReference>
<comment type="cofactor">
    <cofactor evidence="1">
        <name>Mg(2+)</name>
        <dbReference type="ChEBI" id="CHEBI:18420"/>
    </cofactor>
</comment>
<protein>
    <recommendedName>
        <fullName evidence="3">tetrahydrofolate synthase</fullName>
        <ecNumber evidence="3">6.3.2.17</ecNumber>
    </recommendedName>
    <alternativeName>
        <fullName evidence="9">Tetrahydrofolylpolyglutamate synthase</fullName>
    </alternativeName>
</protein>
<dbReference type="PROSITE" id="PS01011">
    <property type="entry name" value="FOLYLPOLYGLU_SYNT_1"/>
    <property type="match status" value="1"/>
</dbReference>
<dbReference type="InterPro" id="IPR013221">
    <property type="entry name" value="Mur_ligase_cen"/>
</dbReference>
<dbReference type="InterPro" id="IPR018109">
    <property type="entry name" value="Folylpolyglutamate_synth_CS"/>
</dbReference>
<sequence length="440" mass="46975">MPLTFEQALEFVSGLQHRGWRLGLDRMREFVVRAGLLNSIEGDLAPRFIHVAGTNGKGSTTAYVQSVLMSQGFRVGGYFSPYVYHVTERIQLGGEPISDDEFTRLVEALIPVATSMDESELGPVTEFEFKTAMGFRCWGDAGCDWVALEVGLGGELDATNVIAPDCSVIASIGLDHGEILGPTLQNIAKAKAGILKPGVPAVVGNLPVPAMEVVLKVAQERGCPLWRVGREVVAERDGKGAYAVQTPTRRFSPVVPGMKGPHQIDNAALALAAAEASQAIEDPSAACEALARTRLPGRFEVREFAGKRMVLDGAHNADSARELRGTLDEEFSGLPVVLLVGMLSGHDCAAFFEPLVGRVGRGHAAPIDFFRAMPPLLVAECATRAGVPCSAHSDLESALDQSLQETPEGGVLLVTGSFYLVGEVGRSLREREARHIHASA</sequence>
<evidence type="ECO:0000256" key="5">
    <source>
        <dbReference type="ARBA" id="ARBA00022723"/>
    </source>
</evidence>
<evidence type="ECO:0000256" key="2">
    <source>
        <dbReference type="ARBA" id="ARBA00008276"/>
    </source>
</evidence>
<evidence type="ECO:0000313" key="15">
    <source>
        <dbReference type="Proteomes" id="UP000662873"/>
    </source>
</evidence>
<evidence type="ECO:0000256" key="10">
    <source>
        <dbReference type="ARBA" id="ARBA00047493"/>
    </source>
</evidence>
<evidence type="ECO:0000256" key="7">
    <source>
        <dbReference type="ARBA" id="ARBA00022840"/>
    </source>
</evidence>
<dbReference type="EMBL" id="AP021858">
    <property type="protein sequence ID" value="BBO24125.1"/>
    <property type="molecule type" value="Genomic_DNA"/>
</dbReference>
<evidence type="ECO:0000256" key="1">
    <source>
        <dbReference type="ARBA" id="ARBA00001946"/>
    </source>
</evidence>
<accession>A0A809RI01</accession>
<keyword evidence="6 11" id="KW-0547">Nucleotide-binding</keyword>
<evidence type="ECO:0000256" key="4">
    <source>
        <dbReference type="ARBA" id="ARBA00022598"/>
    </source>
</evidence>
<feature type="domain" description="Mur ligase C-terminal" evidence="12">
    <location>
        <begin position="297"/>
        <end position="418"/>
    </location>
</feature>
<dbReference type="GO" id="GO:0046872">
    <property type="term" value="F:metal ion binding"/>
    <property type="evidence" value="ECO:0007669"/>
    <property type="project" value="UniProtKB-KW"/>
</dbReference>
<feature type="domain" description="Mur ligase central" evidence="13">
    <location>
        <begin position="51"/>
        <end position="274"/>
    </location>
</feature>
<dbReference type="InterPro" id="IPR036565">
    <property type="entry name" value="Mur-like_cat_sf"/>
</dbReference>
<dbReference type="KEGG" id="npy:NPRO_17200"/>
<gene>
    <name evidence="14" type="ORF">NPRO_17200</name>
</gene>
<evidence type="ECO:0000256" key="8">
    <source>
        <dbReference type="ARBA" id="ARBA00022842"/>
    </source>
</evidence>
<dbReference type="AlphaFoldDB" id="A0A809RI01"/>
<dbReference type="NCBIfam" id="TIGR01499">
    <property type="entry name" value="folC"/>
    <property type="match status" value="1"/>
</dbReference>
<name>A0A809RI01_9BACT</name>
<organism evidence="14 15">
    <name type="scientific">Candidatus Nitrosymbiomonas proteolyticus</name>
    <dbReference type="NCBI Taxonomy" id="2608984"/>
    <lineage>
        <taxon>Bacteria</taxon>
        <taxon>Bacillati</taxon>
        <taxon>Armatimonadota</taxon>
        <taxon>Armatimonadota incertae sedis</taxon>
        <taxon>Candidatus Nitrosymbiomonas</taxon>
    </lineage>
</organism>
<dbReference type="InterPro" id="IPR004101">
    <property type="entry name" value="Mur_ligase_C"/>
</dbReference>
<evidence type="ECO:0000259" key="13">
    <source>
        <dbReference type="Pfam" id="PF08245"/>
    </source>
</evidence>
<evidence type="ECO:0000313" key="14">
    <source>
        <dbReference type="EMBL" id="BBO24125.1"/>
    </source>
</evidence>
<dbReference type="GO" id="GO:0005737">
    <property type="term" value="C:cytoplasm"/>
    <property type="evidence" value="ECO:0007669"/>
    <property type="project" value="TreeGrafter"/>
</dbReference>
<dbReference type="SUPFAM" id="SSF53623">
    <property type="entry name" value="MurD-like peptide ligases, catalytic domain"/>
    <property type="match status" value="1"/>
</dbReference>
<keyword evidence="4 11" id="KW-0436">Ligase</keyword>
<keyword evidence="8" id="KW-0460">Magnesium</keyword>
<evidence type="ECO:0000256" key="6">
    <source>
        <dbReference type="ARBA" id="ARBA00022741"/>
    </source>
</evidence>